<proteinExistence type="inferred from homology"/>
<dbReference type="InterPro" id="IPR013766">
    <property type="entry name" value="Thioredoxin_domain"/>
</dbReference>
<reference evidence="11" key="1">
    <citation type="submission" date="2011-07" db="EMBL/GenBank/DDBJ databases">
        <authorList>
            <consortium name="Caenorhabditis brenneri Sequencing and Analysis Consortium"/>
            <person name="Wilson R.K."/>
        </authorList>
    </citation>
    <scope>NUCLEOTIDE SEQUENCE [LARGE SCALE GENOMIC DNA]</scope>
    <source>
        <strain evidence="11">PB2801</strain>
    </source>
</reference>
<evidence type="ECO:0000256" key="8">
    <source>
        <dbReference type="SAM" id="MobiDB-lite"/>
    </source>
</evidence>
<gene>
    <name evidence="10" type="ORF">CAEBREN_29095</name>
</gene>
<feature type="domain" description="Thioredoxin" evidence="9">
    <location>
        <begin position="137"/>
        <end position="315"/>
    </location>
</feature>
<keyword evidence="4" id="KW-0520">NAD</keyword>
<dbReference type="Pfam" id="PF13905">
    <property type="entry name" value="Thioredoxin_8"/>
    <property type="match status" value="1"/>
</dbReference>
<dbReference type="InterPro" id="IPR036249">
    <property type="entry name" value="Thioredoxin-like_sf"/>
</dbReference>
<sequence length="315" mass="38131">MSQHQMKTQEELEREVRLKIAEEMRIEKEKKKKEQEMMEEIRMRVTEELRIEEQKKREEMERKARRELEDAKKAEQLRLEKLKKKEEEDRKKKALEEEKRKKIEDAKRAEELRIRKQKEEEDRKKKELEEQEKKRKIEEEKKQRAIAIENAKKAEELRIQKQKEDYKKNNPCLFITAGVRMYRHADPEFYYERDALDGKLIGLLFSGSWCQPCLNFIPYLKNFHAQVKEDFEVLFISSDRSEQEMDLFLQNYHGDWYNFEFGSCEGIRLSNNLGVKSIPTLLVFKPNGTYQNVNKTNEVMNCQNPQALVNQWKNM</sequence>
<feature type="region of interest" description="Disordered" evidence="8">
    <location>
        <begin position="119"/>
        <end position="141"/>
    </location>
</feature>
<name>G0MF86_CAEBE</name>
<dbReference type="InterPro" id="IPR012336">
    <property type="entry name" value="Thioredoxin-like_fold"/>
</dbReference>
<dbReference type="OrthoDB" id="409136at2759"/>
<dbReference type="Proteomes" id="UP000008068">
    <property type="component" value="Unassembled WGS sequence"/>
</dbReference>
<accession>G0MF86</accession>
<dbReference type="STRING" id="135651.G0MF86"/>
<feature type="region of interest" description="Disordered" evidence="8">
    <location>
        <begin position="44"/>
        <end position="99"/>
    </location>
</feature>
<evidence type="ECO:0000256" key="3">
    <source>
        <dbReference type="ARBA" id="ARBA00023002"/>
    </source>
</evidence>
<dbReference type="PROSITE" id="PS51352">
    <property type="entry name" value="THIOREDOXIN_2"/>
    <property type="match status" value="1"/>
</dbReference>
<comment type="similarity">
    <text evidence="5">Belongs to the nucleoredoxin family.</text>
</comment>
<dbReference type="EMBL" id="GL379792">
    <property type="protein sequence ID" value="EGT54267.1"/>
    <property type="molecule type" value="Genomic_DNA"/>
</dbReference>
<dbReference type="Gene3D" id="3.40.30.10">
    <property type="entry name" value="Glutaredoxin"/>
    <property type="match status" value="1"/>
</dbReference>
<dbReference type="EC" id="1.8.1.8" evidence="1"/>
<dbReference type="PANTHER" id="PTHR13871">
    <property type="entry name" value="THIOREDOXIN"/>
    <property type="match status" value="1"/>
</dbReference>
<keyword evidence="3" id="KW-0560">Oxidoreductase</keyword>
<evidence type="ECO:0000313" key="11">
    <source>
        <dbReference type="Proteomes" id="UP000008068"/>
    </source>
</evidence>
<dbReference type="InterPro" id="IPR052259">
    <property type="entry name" value="Nucleoredoxin-like"/>
</dbReference>
<dbReference type="HOGENOM" id="CLU_883467_0_0_1"/>
<keyword evidence="2" id="KW-0677">Repeat</keyword>
<dbReference type="InParanoid" id="G0MF86"/>
<dbReference type="SUPFAM" id="SSF52833">
    <property type="entry name" value="Thioredoxin-like"/>
    <property type="match status" value="1"/>
</dbReference>
<keyword evidence="11" id="KW-1185">Reference proteome</keyword>
<evidence type="ECO:0000313" key="10">
    <source>
        <dbReference type="EMBL" id="EGT54267.1"/>
    </source>
</evidence>
<evidence type="ECO:0000256" key="1">
    <source>
        <dbReference type="ARBA" id="ARBA00012612"/>
    </source>
</evidence>
<comment type="catalytic activity">
    <reaction evidence="7">
        <text>[protein]-dithiol + NADP(+) = [protein]-disulfide + NADPH + H(+)</text>
        <dbReference type="Rhea" id="RHEA:18753"/>
        <dbReference type="Rhea" id="RHEA-COMP:10593"/>
        <dbReference type="Rhea" id="RHEA-COMP:10594"/>
        <dbReference type="ChEBI" id="CHEBI:15378"/>
        <dbReference type="ChEBI" id="CHEBI:29950"/>
        <dbReference type="ChEBI" id="CHEBI:50058"/>
        <dbReference type="ChEBI" id="CHEBI:57783"/>
        <dbReference type="ChEBI" id="CHEBI:58349"/>
        <dbReference type="EC" id="1.8.1.8"/>
    </reaction>
</comment>
<evidence type="ECO:0000256" key="6">
    <source>
        <dbReference type="ARBA" id="ARBA00047388"/>
    </source>
</evidence>
<protein>
    <recommendedName>
        <fullName evidence="1">protein-disulfide reductase</fullName>
        <ecNumber evidence="1">1.8.1.8</ecNumber>
    </recommendedName>
</protein>
<evidence type="ECO:0000256" key="7">
    <source>
        <dbReference type="ARBA" id="ARBA00047804"/>
    </source>
</evidence>
<evidence type="ECO:0000256" key="4">
    <source>
        <dbReference type="ARBA" id="ARBA00023027"/>
    </source>
</evidence>
<evidence type="ECO:0000256" key="5">
    <source>
        <dbReference type="ARBA" id="ARBA00025782"/>
    </source>
</evidence>
<dbReference type="AlphaFoldDB" id="G0MF86"/>
<dbReference type="GO" id="GO:0047134">
    <property type="term" value="F:protein-disulfide reductase [NAD(P)H] activity"/>
    <property type="evidence" value="ECO:0007669"/>
    <property type="project" value="UniProtKB-EC"/>
</dbReference>
<evidence type="ECO:0000256" key="2">
    <source>
        <dbReference type="ARBA" id="ARBA00022737"/>
    </source>
</evidence>
<evidence type="ECO:0000259" key="9">
    <source>
        <dbReference type="PROSITE" id="PS51352"/>
    </source>
</evidence>
<comment type="catalytic activity">
    <reaction evidence="6">
        <text>[protein]-dithiol + NAD(+) = [protein]-disulfide + NADH + H(+)</text>
        <dbReference type="Rhea" id="RHEA:18749"/>
        <dbReference type="Rhea" id="RHEA-COMP:10593"/>
        <dbReference type="Rhea" id="RHEA-COMP:10594"/>
        <dbReference type="ChEBI" id="CHEBI:15378"/>
        <dbReference type="ChEBI" id="CHEBI:29950"/>
        <dbReference type="ChEBI" id="CHEBI:50058"/>
        <dbReference type="ChEBI" id="CHEBI:57540"/>
        <dbReference type="ChEBI" id="CHEBI:57945"/>
        <dbReference type="EC" id="1.8.1.8"/>
    </reaction>
</comment>
<dbReference type="PANTHER" id="PTHR13871:SF96">
    <property type="entry name" value="THIOREDOXIN DOMAIN-CONTAINING PROTEIN"/>
    <property type="match status" value="1"/>
</dbReference>
<dbReference type="eggNOG" id="KOG2501">
    <property type="taxonomic scope" value="Eukaryota"/>
</dbReference>
<organism evidence="11">
    <name type="scientific">Caenorhabditis brenneri</name>
    <name type="common">Nematode worm</name>
    <dbReference type="NCBI Taxonomy" id="135651"/>
    <lineage>
        <taxon>Eukaryota</taxon>
        <taxon>Metazoa</taxon>
        <taxon>Ecdysozoa</taxon>
        <taxon>Nematoda</taxon>
        <taxon>Chromadorea</taxon>
        <taxon>Rhabditida</taxon>
        <taxon>Rhabditina</taxon>
        <taxon>Rhabditomorpha</taxon>
        <taxon>Rhabditoidea</taxon>
        <taxon>Rhabditidae</taxon>
        <taxon>Peloderinae</taxon>
        <taxon>Caenorhabditis</taxon>
    </lineage>
</organism>